<dbReference type="InParanoid" id="A0A1E7FZU3"/>
<dbReference type="OrthoDB" id="10465315at2759"/>
<dbReference type="Proteomes" id="UP000095751">
    <property type="component" value="Unassembled WGS sequence"/>
</dbReference>
<feature type="signal peptide" evidence="2">
    <location>
        <begin position="1"/>
        <end position="25"/>
    </location>
</feature>
<evidence type="ECO:0000256" key="2">
    <source>
        <dbReference type="SAM" id="SignalP"/>
    </source>
</evidence>
<evidence type="ECO:0000313" key="4">
    <source>
        <dbReference type="Proteomes" id="UP000095751"/>
    </source>
</evidence>
<sequence length="281" mass="30993">MTFRSSSTNSALMLSLLMRIDISHGTTSSSSSSSASSSSAWNSINNQNLQRRQHVHENRRRRRRVQEDNEKDDQETDMKKGTKKCIIDGDFSCTTTYYKYKEFENGVTFSAALAATGYYPDLFNCVLAPIYSYADLLEAAYTAANKDPLKSYREKIACIEDGNAPTLPSSKNCDLSSHMPVDDSGLCAIDNLFDDNSTDWCPDLTMNWFNFGSKEEIPLEVWQTGYSSSYCGDGPIQNAAAAFAADYTSGKPIAALMAINSGGYLSGAVYKCCQDIVTCYN</sequence>
<gene>
    <name evidence="3" type="ORF">FRACYDRAFT_233849</name>
</gene>
<proteinExistence type="predicted"/>
<dbReference type="KEGG" id="fcy:FRACYDRAFT_233849"/>
<evidence type="ECO:0000313" key="3">
    <source>
        <dbReference type="EMBL" id="OEU23676.1"/>
    </source>
</evidence>
<dbReference type="AlphaFoldDB" id="A0A1E7FZU3"/>
<feature type="chain" id="PRO_5009193741" evidence="2">
    <location>
        <begin position="26"/>
        <end position="281"/>
    </location>
</feature>
<feature type="compositionally biased region" description="Basic residues" evidence="1">
    <location>
        <begin position="51"/>
        <end position="64"/>
    </location>
</feature>
<keyword evidence="2" id="KW-0732">Signal</keyword>
<dbReference type="EMBL" id="KV784353">
    <property type="protein sequence ID" value="OEU23676.1"/>
    <property type="molecule type" value="Genomic_DNA"/>
</dbReference>
<evidence type="ECO:0000256" key="1">
    <source>
        <dbReference type="SAM" id="MobiDB-lite"/>
    </source>
</evidence>
<feature type="compositionally biased region" description="Low complexity" evidence="1">
    <location>
        <begin position="28"/>
        <end position="40"/>
    </location>
</feature>
<feature type="compositionally biased region" description="Polar residues" evidence="1">
    <location>
        <begin position="41"/>
        <end position="50"/>
    </location>
</feature>
<protein>
    <submittedName>
        <fullName evidence="3">Uncharacterized protein</fullName>
    </submittedName>
</protein>
<accession>A0A1E7FZU3</accession>
<reference evidence="3 4" key="1">
    <citation type="submission" date="2016-09" db="EMBL/GenBank/DDBJ databases">
        <title>Extensive genetic diversity and differential bi-allelic expression allows diatom success in the polar Southern Ocean.</title>
        <authorList>
            <consortium name="DOE Joint Genome Institute"/>
            <person name="Mock T."/>
            <person name="Otillar R.P."/>
            <person name="Strauss J."/>
            <person name="Dupont C."/>
            <person name="Frickenhaus S."/>
            <person name="Maumus F."/>
            <person name="Mcmullan M."/>
            <person name="Sanges R."/>
            <person name="Schmutz J."/>
            <person name="Toseland A."/>
            <person name="Valas R."/>
            <person name="Veluchamy A."/>
            <person name="Ward B.J."/>
            <person name="Allen A."/>
            <person name="Barry K."/>
            <person name="Falciatore A."/>
            <person name="Ferrante M."/>
            <person name="Fortunato A.E."/>
            <person name="Gloeckner G."/>
            <person name="Gruber A."/>
            <person name="Hipkin R."/>
            <person name="Janech M."/>
            <person name="Kroth P."/>
            <person name="Leese F."/>
            <person name="Lindquist E."/>
            <person name="Lyon B.R."/>
            <person name="Martin J."/>
            <person name="Mayer C."/>
            <person name="Parker M."/>
            <person name="Quesneville H."/>
            <person name="Raymond J."/>
            <person name="Uhlig C."/>
            <person name="Valentin K.U."/>
            <person name="Worden A.Z."/>
            <person name="Armbrust E.V."/>
            <person name="Bowler C."/>
            <person name="Green B."/>
            <person name="Moulton V."/>
            <person name="Van Oosterhout C."/>
            <person name="Grigoriev I."/>
        </authorList>
    </citation>
    <scope>NUCLEOTIDE SEQUENCE [LARGE SCALE GENOMIC DNA]</scope>
    <source>
        <strain evidence="3 4">CCMP1102</strain>
    </source>
</reference>
<name>A0A1E7FZU3_9STRA</name>
<feature type="region of interest" description="Disordered" evidence="1">
    <location>
        <begin position="27"/>
        <end position="79"/>
    </location>
</feature>
<keyword evidence="4" id="KW-1185">Reference proteome</keyword>
<organism evidence="3 4">
    <name type="scientific">Fragilariopsis cylindrus CCMP1102</name>
    <dbReference type="NCBI Taxonomy" id="635003"/>
    <lineage>
        <taxon>Eukaryota</taxon>
        <taxon>Sar</taxon>
        <taxon>Stramenopiles</taxon>
        <taxon>Ochrophyta</taxon>
        <taxon>Bacillariophyta</taxon>
        <taxon>Bacillariophyceae</taxon>
        <taxon>Bacillariophycidae</taxon>
        <taxon>Bacillariales</taxon>
        <taxon>Bacillariaceae</taxon>
        <taxon>Fragilariopsis</taxon>
    </lineage>
</organism>